<evidence type="ECO:0000256" key="5">
    <source>
        <dbReference type="ARBA" id="ARBA00023200"/>
    </source>
</evidence>
<dbReference type="EC" id="3.2.1.17" evidence="7"/>
<dbReference type="HAMAP" id="MF_04110">
    <property type="entry name" value="ENDOLYSIN_T4"/>
    <property type="match status" value="1"/>
</dbReference>
<organism evidence="10 11">
    <name type="scientific">Ottowia testudinis</name>
    <dbReference type="NCBI Taxonomy" id="2816950"/>
    <lineage>
        <taxon>Bacteria</taxon>
        <taxon>Pseudomonadati</taxon>
        <taxon>Pseudomonadota</taxon>
        <taxon>Betaproteobacteria</taxon>
        <taxon>Burkholderiales</taxon>
        <taxon>Comamonadaceae</taxon>
        <taxon>Ottowia</taxon>
    </lineage>
</organism>
<feature type="domain" description="LysM" evidence="9">
    <location>
        <begin position="261"/>
        <end position="306"/>
    </location>
</feature>
<dbReference type="Pfam" id="PF00959">
    <property type="entry name" value="Phage_lysozyme"/>
    <property type="match status" value="1"/>
</dbReference>
<dbReference type="PROSITE" id="PS51782">
    <property type="entry name" value="LYSM"/>
    <property type="match status" value="2"/>
</dbReference>
<dbReference type="GO" id="GO:0016998">
    <property type="term" value="P:cell wall macromolecule catabolic process"/>
    <property type="evidence" value="ECO:0007669"/>
    <property type="project" value="InterPro"/>
</dbReference>
<evidence type="ECO:0000256" key="8">
    <source>
        <dbReference type="SAM" id="MobiDB-lite"/>
    </source>
</evidence>
<dbReference type="Gene3D" id="3.10.350.10">
    <property type="entry name" value="LysM domain"/>
    <property type="match status" value="2"/>
</dbReference>
<dbReference type="Gene3D" id="1.10.530.40">
    <property type="match status" value="1"/>
</dbReference>
<feature type="region of interest" description="Disordered" evidence="8">
    <location>
        <begin position="68"/>
        <end position="92"/>
    </location>
</feature>
<dbReference type="GO" id="GO:0042742">
    <property type="term" value="P:defense response to bacterium"/>
    <property type="evidence" value="ECO:0007669"/>
    <property type="project" value="UniProtKB-KW"/>
</dbReference>
<keyword evidence="4 7" id="KW-0378">Hydrolase</keyword>
<evidence type="ECO:0000313" key="10">
    <source>
        <dbReference type="EMBL" id="QTD45487.1"/>
    </source>
</evidence>
<dbReference type="Pfam" id="PF01476">
    <property type="entry name" value="LysM"/>
    <property type="match status" value="2"/>
</dbReference>
<keyword evidence="2 7" id="KW-0929">Antimicrobial</keyword>
<dbReference type="InterPro" id="IPR033907">
    <property type="entry name" value="Endolysin_autolysin"/>
</dbReference>
<dbReference type="PANTHER" id="PTHR38107:SF3">
    <property type="entry name" value="LYSOZYME RRRD-RELATED"/>
    <property type="match status" value="1"/>
</dbReference>
<dbReference type="InterPro" id="IPR036779">
    <property type="entry name" value="LysM_dom_sf"/>
</dbReference>
<feature type="compositionally biased region" description="Low complexity" evidence="8">
    <location>
        <begin position="72"/>
        <end position="92"/>
    </location>
</feature>
<dbReference type="GO" id="GO:0031640">
    <property type="term" value="P:killing of cells of another organism"/>
    <property type="evidence" value="ECO:0007669"/>
    <property type="project" value="UniProtKB-KW"/>
</dbReference>
<dbReference type="RefSeq" id="WP_208009235.1">
    <property type="nucleotide sequence ID" value="NZ_CP071796.1"/>
</dbReference>
<feature type="region of interest" description="Disordered" evidence="8">
    <location>
        <begin position="236"/>
        <end position="255"/>
    </location>
</feature>
<dbReference type="InterPro" id="IPR034690">
    <property type="entry name" value="Endolysin_T4_type"/>
</dbReference>
<dbReference type="InterPro" id="IPR007921">
    <property type="entry name" value="CHAP_dom"/>
</dbReference>
<comment type="catalytic activity">
    <reaction evidence="1 7">
        <text>Hydrolysis of (1-&gt;4)-beta-linkages between N-acetylmuramic acid and N-acetyl-D-glucosamine residues in a peptidoglycan and between N-acetyl-D-glucosamine residues in chitodextrins.</text>
        <dbReference type="EC" id="3.2.1.17"/>
    </reaction>
</comment>
<gene>
    <name evidence="10" type="ORF">J1M35_00730</name>
</gene>
<dbReference type="InterPro" id="IPR002196">
    <property type="entry name" value="Glyco_hydro_24"/>
</dbReference>
<dbReference type="Pfam" id="PF05257">
    <property type="entry name" value="CHAP"/>
    <property type="match status" value="1"/>
</dbReference>
<dbReference type="AlphaFoldDB" id="A0A975CIC2"/>
<sequence>MTAISSALAAGAASRPAGGQSVTAERGDSLSAIASRHGVPLQSLIAANPQIANPNRIYPGDTITVPGGMGGAAPASNSPQAAAPGAGAQQPSQMKLSQDGLNMVKKYEGLFTKAYVCPAGVLTIGYGHTGAGVKPGQRITEAQAEQLLRQDMGKFEAAVQRQVKVPLTQGQFDALTSFTFNCGEGALKNSTLLKKLNAGDYAGAQAEFHKWNKGGGRVLPGLVKRRAEEAQMFGHAAPSGASAPTSASQALRNAAGAASARTHTVRAGDTLWDIARANGVSLQNLIAANPQIKNPNLIHAGQKVNIPGQTGGPTGPAPAPGGNASGARTARIAESFLNRNASELKKSGQLPMNPNVPSNLCCANFVSAVLQKNGLLSNGEHTDSVAQLDKTLRGKGWRPVSMAHAKPGDVVIMQRGGVSHTEIVAKNENGKITLIGSNNRNADGSQRITYDAGPWWQSKVSGILTPP</sequence>
<evidence type="ECO:0000259" key="9">
    <source>
        <dbReference type="PROSITE" id="PS51782"/>
    </source>
</evidence>
<dbReference type="HAMAP" id="MF_04136">
    <property type="entry name" value="SAR_ENDOLYSIN"/>
    <property type="match status" value="1"/>
</dbReference>
<dbReference type="SUPFAM" id="SSF53955">
    <property type="entry name" value="Lysozyme-like"/>
    <property type="match status" value="1"/>
</dbReference>
<feature type="compositionally biased region" description="Low complexity" evidence="8">
    <location>
        <begin position="1"/>
        <end position="19"/>
    </location>
</feature>
<dbReference type="Gene3D" id="3.90.1720.10">
    <property type="entry name" value="endopeptidase domain like (from Nostoc punctiforme)"/>
    <property type="match status" value="1"/>
</dbReference>
<dbReference type="InterPro" id="IPR023347">
    <property type="entry name" value="Lysozyme_dom_sf"/>
</dbReference>
<dbReference type="InterPro" id="IPR043688">
    <property type="entry name" value="SAR_endolysin-like"/>
</dbReference>
<protein>
    <recommendedName>
        <fullName evidence="7">Lysozyme</fullName>
        <ecNumber evidence="7">3.2.1.17</ecNumber>
    </recommendedName>
</protein>
<dbReference type="GO" id="GO:0009253">
    <property type="term" value="P:peptidoglycan catabolic process"/>
    <property type="evidence" value="ECO:0007669"/>
    <property type="project" value="InterPro"/>
</dbReference>
<reference evidence="10" key="1">
    <citation type="submission" date="2021-03" db="EMBL/GenBank/DDBJ databases">
        <title>Ottowia sp. 27C isolated from the cloaca of a Giant Asian pond turtle (Heosemys grandis).</title>
        <authorList>
            <person name="Spergser J."/>
            <person name="Busse H.-J."/>
        </authorList>
    </citation>
    <scope>NUCLEOTIDE SEQUENCE</scope>
    <source>
        <strain evidence="10">27C</strain>
    </source>
</reference>
<keyword evidence="11" id="KW-1185">Reference proteome</keyword>
<evidence type="ECO:0000256" key="6">
    <source>
        <dbReference type="ARBA" id="ARBA00023295"/>
    </source>
</evidence>
<dbReference type="KEGG" id="otd:J1M35_00730"/>
<keyword evidence="6 7" id="KW-0326">Glycosidase</keyword>
<dbReference type="PANTHER" id="PTHR38107">
    <property type="match status" value="1"/>
</dbReference>
<evidence type="ECO:0000256" key="4">
    <source>
        <dbReference type="ARBA" id="ARBA00022801"/>
    </source>
</evidence>
<dbReference type="CDD" id="cd00118">
    <property type="entry name" value="LysM"/>
    <property type="match status" value="2"/>
</dbReference>
<proteinExistence type="inferred from homology"/>
<dbReference type="SUPFAM" id="SSF54106">
    <property type="entry name" value="LysM domain"/>
    <property type="match status" value="2"/>
</dbReference>
<name>A0A975CIC2_9BURK</name>
<evidence type="ECO:0000256" key="7">
    <source>
        <dbReference type="RuleBase" id="RU003788"/>
    </source>
</evidence>
<evidence type="ECO:0000256" key="2">
    <source>
        <dbReference type="ARBA" id="ARBA00022529"/>
    </source>
</evidence>
<keyword evidence="3 7" id="KW-0081">Bacteriolytic enzyme</keyword>
<dbReference type="InterPro" id="IPR023346">
    <property type="entry name" value="Lysozyme-like_dom_sf"/>
</dbReference>
<keyword evidence="5" id="KW-1035">Host cytoplasm</keyword>
<evidence type="ECO:0000313" key="11">
    <source>
        <dbReference type="Proteomes" id="UP000663903"/>
    </source>
</evidence>
<dbReference type="InterPro" id="IPR051018">
    <property type="entry name" value="Bacteriophage_GH24"/>
</dbReference>
<dbReference type="SMART" id="SM00257">
    <property type="entry name" value="LysM"/>
    <property type="match status" value="2"/>
</dbReference>
<accession>A0A975CIC2</accession>
<dbReference type="GO" id="GO:0003796">
    <property type="term" value="F:lysozyme activity"/>
    <property type="evidence" value="ECO:0007669"/>
    <property type="project" value="UniProtKB-EC"/>
</dbReference>
<feature type="domain" description="LysM" evidence="9">
    <location>
        <begin position="20"/>
        <end position="65"/>
    </location>
</feature>
<dbReference type="Proteomes" id="UP000663903">
    <property type="component" value="Chromosome"/>
</dbReference>
<evidence type="ECO:0000256" key="1">
    <source>
        <dbReference type="ARBA" id="ARBA00000632"/>
    </source>
</evidence>
<comment type="similarity">
    <text evidence="7">Belongs to the glycosyl hydrolase 24 family.</text>
</comment>
<dbReference type="InterPro" id="IPR018392">
    <property type="entry name" value="LysM"/>
</dbReference>
<dbReference type="EMBL" id="CP071796">
    <property type="protein sequence ID" value="QTD45487.1"/>
    <property type="molecule type" value="Genomic_DNA"/>
</dbReference>
<evidence type="ECO:0000256" key="3">
    <source>
        <dbReference type="ARBA" id="ARBA00022638"/>
    </source>
</evidence>
<feature type="region of interest" description="Disordered" evidence="8">
    <location>
        <begin position="307"/>
        <end position="326"/>
    </location>
</feature>
<feature type="region of interest" description="Disordered" evidence="8">
    <location>
        <begin position="1"/>
        <end position="24"/>
    </location>
</feature>
<dbReference type="CDD" id="cd00737">
    <property type="entry name" value="lyz_endolysin_autolysin"/>
    <property type="match status" value="1"/>
</dbReference>